<keyword evidence="3" id="KW-1185">Reference proteome</keyword>
<accession>A0A8S1L9L4</accession>
<sequence length="82" mass="9499">MNQIQIQNRLNSFRATSQRKRNTSQYTQQSQVLVKNKCVQFQKIKQNNLLELLLMDTGTRMPSPISSQISVGIGRIPKDFFN</sequence>
<evidence type="ECO:0000256" key="1">
    <source>
        <dbReference type="SAM" id="MobiDB-lite"/>
    </source>
</evidence>
<protein>
    <submittedName>
        <fullName evidence="2">Uncharacterized protein</fullName>
    </submittedName>
</protein>
<comment type="caution">
    <text evidence="2">The sequence shown here is derived from an EMBL/GenBank/DDBJ whole genome shotgun (WGS) entry which is preliminary data.</text>
</comment>
<name>A0A8S1L9L4_PARPR</name>
<feature type="compositionally biased region" description="Polar residues" evidence="1">
    <location>
        <begin position="1"/>
        <end position="16"/>
    </location>
</feature>
<gene>
    <name evidence="2" type="ORF">PPRIM_AZ9-3.1.T0340050</name>
</gene>
<dbReference type="AlphaFoldDB" id="A0A8S1L9L4"/>
<evidence type="ECO:0000313" key="3">
    <source>
        <dbReference type="Proteomes" id="UP000688137"/>
    </source>
</evidence>
<evidence type="ECO:0000313" key="2">
    <source>
        <dbReference type="EMBL" id="CAD8062905.1"/>
    </source>
</evidence>
<dbReference type="EMBL" id="CAJJDM010000033">
    <property type="protein sequence ID" value="CAD8062905.1"/>
    <property type="molecule type" value="Genomic_DNA"/>
</dbReference>
<proteinExistence type="predicted"/>
<reference evidence="2" key="1">
    <citation type="submission" date="2021-01" db="EMBL/GenBank/DDBJ databases">
        <authorList>
            <consortium name="Genoscope - CEA"/>
            <person name="William W."/>
        </authorList>
    </citation>
    <scope>NUCLEOTIDE SEQUENCE</scope>
</reference>
<dbReference type="Proteomes" id="UP000688137">
    <property type="component" value="Unassembled WGS sequence"/>
</dbReference>
<feature type="region of interest" description="Disordered" evidence="1">
    <location>
        <begin position="1"/>
        <end position="26"/>
    </location>
</feature>
<organism evidence="2 3">
    <name type="scientific">Paramecium primaurelia</name>
    <dbReference type="NCBI Taxonomy" id="5886"/>
    <lineage>
        <taxon>Eukaryota</taxon>
        <taxon>Sar</taxon>
        <taxon>Alveolata</taxon>
        <taxon>Ciliophora</taxon>
        <taxon>Intramacronucleata</taxon>
        <taxon>Oligohymenophorea</taxon>
        <taxon>Peniculida</taxon>
        <taxon>Parameciidae</taxon>
        <taxon>Paramecium</taxon>
    </lineage>
</organism>